<dbReference type="AlphaFoldDB" id="A0A0E9Q109"/>
<protein>
    <submittedName>
        <fullName evidence="2">Uncharacterized protein</fullName>
    </submittedName>
</protein>
<evidence type="ECO:0000256" key="1">
    <source>
        <dbReference type="SAM" id="MobiDB-lite"/>
    </source>
</evidence>
<dbReference type="EMBL" id="GBXM01098562">
    <property type="protein sequence ID" value="JAH10015.1"/>
    <property type="molecule type" value="Transcribed_RNA"/>
</dbReference>
<organism evidence="2">
    <name type="scientific">Anguilla anguilla</name>
    <name type="common">European freshwater eel</name>
    <name type="synonym">Muraena anguilla</name>
    <dbReference type="NCBI Taxonomy" id="7936"/>
    <lineage>
        <taxon>Eukaryota</taxon>
        <taxon>Metazoa</taxon>
        <taxon>Chordata</taxon>
        <taxon>Craniata</taxon>
        <taxon>Vertebrata</taxon>
        <taxon>Euteleostomi</taxon>
        <taxon>Actinopterygii</taxon>
        <taxon>Neopterygii</taxon>
        <taxon>Teleostei</taxon>
        <taxon>Anguilliformes</taxon>
        <taxon>Anguillidae</taxon>
        <taxon>Anguilla</taxon>
    </lineage>
</organism>
<name>A0A0E9Q109_ANGAN</name>
<sequence>MGDIDPFTEHPILHICKEKGFRTSFPPPSESSPLIRSVHHSPNY</sequence>
<reference evidence="2" key="2">
    <citation type="journal article" date="2015" name="Fish Shellfish Immunol.">
        <title>Early steps in the European eel (Anguilla anguilla)-Vibrio vulnificus interaction in the gills: Role of the RtxA13 toxin.</title>
        <authorList>
            <person name="Callol A."/>
            <person name="Pajuelo D."/>
            <person name="Ebbesson L."/>
            <person name="Teles M."/>
            <person name="MacKenzie S."/>
            <person name="Amaro C."/>
        </authorList>
    </citation>
    <scope>NUCLEOTIDE SEQUENCE</scope>
</reference>
<proteinExistence type="predicted"/>
<reference evidence="2" key="1">
    <citation type="submission" date="2014-11" db="EMBL/GenBank/DDBJ databases">
        <authorList>
            <person name="Amaro Gonzalez C."/>
        </authorList>
    </citation>
    <scope>NUCLEOTIDE SEQUENCE</scope>
</reference>
<evidence type="ECO:0000313" key="2">
    <source>
        <dbReference type="EMBL" id="JAH10015.1"/>
    </source>
</evidence>
<feature type="region of interest" description="Disordered" evidence="1">
    <location>
        <begin position="20"/>
        <end position="44"/>
    </location>
</feature>
<accession>A0A0E9Q109</accession>